<reference evidence="2 3" key="1">
    <citation type="journal article" date="2012" name="BMC Genomics">
        <title>Tools to kill: Genome of one of the most destructive plant pathogenic fungi Macrophomina phaseolina.</title>
        <authorList>
            <person name="Islam M.S."/>
            <person name="Haque M.S."/>
            <person name="Islam M.M."/>
            <person name="Emdad E.M."/>
            <person name="Halim A."/>
            <person name="Hossen Q.M.M."/>
            <person name="Hossain M.Z."/>
            <person name="Ahmed B."/>
            <person name="Rahim S."/>
            <person name="Rahman M.S."/>
            <person name="Alam M.M."/>
            <person name="Hou S."/>
            <person name="Wan X."/>
            <person name="Saito J.A."/>
            <person name="Alam M."/>
        </authorList>
    </citation>
    <scope>NUCLEOTIDE SEQUENCE [LARGE SCALE GENOMIC DNA]</scope>
    <source>
        <strain evidence="2 3">MS6</strain>
    </source>
</reference>
<dbReference type="SUPFAM" id="SSF51182">
    <property type="entry name" value="RmlC-like cupins"/>
    <property type="match status" value="1"/>
</dbReference>
<dbReference type="PANTHER" id="PTHR36156:SF2">
    <property type="entry name" value="CUPIN TYPE-2 DOMAIN-CONTAINING PROTEIN"/>
    <property type="match status" value="1"/>
</dbReference>
<dbReference type="HOGENOM" id="CLU_785435_0_0_1"/>
<protein>
    <submittedName>
        <fullName evidence="2">Six-bladed beta-propeller TolB-like protein</fullName>
    </submittedName>
</protein>
<name>K2RB66_MACPH</name>
<accession>K2RB66</accession>
<feature type="domain" description="Cupin type-2" evidence="1">
    <location>
        <begin position="261"/>
        <end position="324"/>
    </location>
</feature>
<dbReference type="InterPro" id="IPR011051">
    <property type="entry name" value="RmlC_Cupin_sf"/>
</dbReference>
<gene>
    <name evidence="2" type="ORF">MPH_02949</name>
</gene>
<dbReference type="Gene3D" id="2.60.120.10">
    <property type="entry name" value="Jelly Rolls"/>
    <property type="match status" value="1"/>
</dbReference>
<dbReference type="AlphaFoldDB" id="K2RB66"/>
<dbReference type="VEuPathDB" id="FungiDB:MPH_02949"/>
<dbReference type="Proteomes" id="UP000007129">
    <property type="component" value="Unassembled WGS sequence"/>
</dbReference>
<dbReference type="EMBL" id="AHHD01000114">
    <property type="protein sequence ID" value="EKG19756.1"/>
    <property type="molecule type" value="Genomic_DNA"/>
</dbReference>
<dbReference type="InterPro" id="IPR011042">
    <property type="entry name" value="6-blade_b-propeller_TolB-like"/>
</dbReference>
<organism evidence="2 3">
    <name type="scientific">Macrophomina phaseolina (strain MS6)</name>
    <name type="common">Charcoal rot fungus</name>
    <dbReference type="NCBI Taxonomy" id="1126212"/>
    <lineage>
        <taxon>Eukaryota</taxon>
        <taxon>Fungi</taxon>
        <taxon>Dikarya</taxon>
        <taxon>Ascomycota</taxon>
        <taxon>Pezizomycotina</taxon>
        <taxon>Dothideomycetes</taxon>
        <taxon>Dothideomycetes incertae sedis</taxon>
        <taxon>Botryosphaeriales</taxon>
        <taxon>Botryosphaeriaceae</taxon>
        <taxon>Macrophomina</taxon>
    </lineage>
</organism>
<sequence>MTDTGAGVPMIDPRVSWQQAPSLTWNNTNKRAVYAFDVSDDGTYLKNRRPVFLAMDFVPDGLKVASNGYLLTGSGHGVDVLDSTGRPLLRVQTNFTAVNSRHRDRTPKHVIVTNANGFGQPNVEIYIIFISPIINQCRKQTINSSKQHQHTPTHTSFTGTSVYHCQTTTTITMAAELPEKNFPEVQRVITTHEKSGRTTFETGVPESVSWERSNIGADFFLAYTLAGFPVPLTDDADLQTYKGHLANKPPFMIPGGVVVRYVDYHPGGEPVWHRTVTLDIGVVVEGEIELELDSGEKRLLRRGDVAIQRGSNHRWRNPSDTNFARALYIALDAKPVVIDGQELGESLGKVSGH</sequence>
<dbReference type="InterPro" id="IPR013096">
    <property type="entry name" value="Cupin_2"/>
</dbReference>
<dbReference type="eggNOG" id="ENOG502S90D">
    <property type="taxonomic scope" value="Eukaryota"/>
</dbReference>
<evidence type="ECO:0000313" key="2">
    <source>
        <dbReference type="EMBL" id="EKG19756.1"/>
    </source>
</evidence>
<dbReference type="PANTHER" id="PTHR36156">
    <property type="entry name" value="SLR2101 PROTEIN"/>
    <property type="match status" value="1"/>
</dbReference>
<evidence type="ECO:0000259" key="1">
    <source>
        <dbReference type="Pfam" id="PF07883"/>
    </source>
</evidence>
<comment type="caution">
    <text evidence="2">The sequence shown here is derived from an EMBL/GenBank/DDBJ whole genome shotgun (WGS) entry which is preliminary data.</text>
</comment>
<dbReference type="InParanoid" id="K2RB66"/>
<dbReference type="Pfam" id="PF07883">
    <property type="entry name" value="Cupin_2"/>
    <property type="match status" value="1"/>
</dbReference>
<dbReference type="CDD" id="cd02231">
    <property type="entry name" value="cupin_BLL6423-like"/>
    <property type="match status" value="1"/>
</dbReference>
<dbReference type="OrthoDB" id="5840532at2759"/>
<dbReference type="SUPFAM" id="SSF63829">
    <property type="entry name" value="Calcium-dependent phosphotriesterase"/>
    <property type="match status" value="1"/>
</dbReference>
<dbReference type="Gene3D" id="2.120.10.30">
    <property type="entry name" value="TolB, C-terminal domain"/>
    <property type="match status" value="1"/>
</dbReference>
<evidence type="ECO:0000313" key="3">
    <source>
        <dbReference type="Proteomes" id="UP000007129"/>
    </source>
</evidence>
<proteinExistence type="predicted"/>
<dbReference type="InterPro" id="IPR047142">
    <property type="entry name" value="OryJ/VirC-like"/>
</dbReference>
<dbReference type="InterPro" id="IPR014710">
    <property type="entry name" value="RmlC-like_jellyroll"/>
</dbReference>
<dbReference type="STRING" id="1126212.K2RB66"/>